<keyword evidence="2" id="KW-1185">Reference proteome</keyword>
<dbReference type="OrthoDB" id="3800738at2759"/>
<gene>
    <name evidence="1" type="ORF">B0A48_16660</name>
</gene>
<dbReference type="EMBL" id="NAJO01000053">
    <property type="protein sequence ID" value="OQN97507.1"/>
    <property type="molecule type" value="Genomic_DNA"/>
</dbReference>
<dbReference type="InParanoid" id="A0A1V8SEQ6"/>
<protein>
    <recommendedName>
        <fullName evidence="3">F-box domain-containing protein</fullName>
    </recommendedName>
</protein>
<sequence length="183" mass="20911">MAANAVLTTPELLEAILLDVFHIRTVLFSQRVSKQWRATISGSTALQTLLFFKQVPDSTEPQHGPHYDQYGRSLPAPHTRKYDDGKRMNHLLLEPSVVDGFDRVGLAVDPFSLPPSASALRMYFVSVPTVSSDWNRLYYTREKVPAWYDPRKEQAKWRYFRSDWTAGNFVRRNLVSPAPRAGS</sequence>
<dbReference type="Proteomes" id="UP000192596">
    <property type="component" value="Unassembled WGS sequence"/>
</dbReference>
<dbReference type="AlphaFoldDB" id="A0A1V8SEQ6"/>
<proteinExistence type="predicted"/>
<name>A0A1V8SEQ6_9PEZI</name>
<evidence type="ECO:0000313" key="2">
    <source>
        <dbReference type="Proteomes" id="UP000192596"/>
    </source>
</evidence>
<comment type="caution">
    <text evidence="1">The sequence shown here is derived from an EMBL/GenBank/DDBJ whole genome shotgun (WGS) entry which is preliminary data.</text>
</comment>
<evidence type="ECO:0008006" key="3">
    <source>
        <dbReference type="Google" id="ProtNLM"/>
    </source>
</evidence>
<organism evidence="1 2">
    <name type="scientific">Cryoendolithus antarcticus</name>
    <dbReference type="NCBI Taxonomy" id="1507870"/>
    <lineage>
        <taxon>Eukaryota</taxon>
        <taxon>Fungi</taxon>
        <taxon>Dikarya</taxon>
        <taxon>Ascomycota</taxon>
        <taxon>Pezizomycotina</taxon>
        <taxon>Dothideomycetes</taxon>
        <taxon>Dothideomycetidae</taxon>
        <taxon>Cladosporiales</taxon>
        <taxon>Cladosporiaceae</taxon>
        <taxon>Cryoendolithus</taxon>
    </lineage>
</organism>
<evidence type="ECO:0000313" key="1">
    <source>
        <dbReference type="EMBL" id="OQN97507.1"/>
    </source>
</evidence>
<reference evidence="2" key="1">
    <citation type="submission" date="2017-03" db="EMBL/GenBank/DDBJ databases">
        <title>Genomes of endolithic fungi from Antarctica.</title>
        <authorList>
            <person name="Coleine C."/>
            <person name="Masonjones S."/>
            <person name="Stajich J.E."/>
        </authorList>
    </citation>
    <scope>NUCLEOTIDE SEQUENCE [LARGE SCALE GENOMIC DNA]</scope>
    <source>
        <strain evidence="2">CCFEE 5527</strain>
    </source>
</reference>
<accession>A0A1V8SEQ6</accession>